<name>A0A1G8IE34_9HYPH</name>
<proteinExistence type="predicted"/>
<dbReference type="AlphaFoldDB" id="A0A1G8IE34"/>
<dbReference type="Proteomes" id="UP000198894">
    <property type="component" value="Unassembled WGS sequence"/>
</dbReference>
<accession>A0A1G8IE34</accession>
<reference evidence="2" key="1">
    <citation type="submission" date="2016-10" db="EMBL/GenBank/DDBJ databases">
        <authorList>
            <person name="Varghese N."/>
            <person name="Submissions S."/>
        </authorList>
    </citation>
    <scope>NUCLEOTIDE SEQUENCE [LARGE SCALE GENOMIC DNA]</scope>
    <source>
        <strain evidence="2">CGMCC 1.11022</strain>
    </source>
</reference>
<sequence length="53" mass="6154">MTFEFSNTVRLSIGNRWADVDFDTLTFEPVANWRERAPDGAPQRTLEKRLVAK</sequence>
<evidence type="ECO:0000313" key="1">
    <source>
        <dbReference type="EMBL" id="SDI17153.1"/>
    </source>
</evidence>
<gene>
    <name evidence="1" type="ORF">SAMN05428953_101346</name>
</gene>
<protein>
    <submittedName>
        <fullName evidence="1">Uncharacterized protein</fullName>
    </submittedName>
</protein>
<keyword evidence="2" id="KW-1185">Reference proteome</keyword>
<dbReference type="RefSeq" id="WP_167366297.1">
    <property type="nucleotide sequence ID" value="NZ_FNEE01000001.1"/>
</dbReference>
<organism evidence="1 2">
    <name type="scientific">Mesorhizobium muleiense</name>
    <dbReference type="NCBI Taxonomy" id="1004279"/>
    <lineage>
        <taxon>Bacteria</taxon>
        <taxon>Pseudomonadati</taxon>
        <taxon>Pseudomonadota</taxon>
        <taxon>Alphaproteobacteria</taxon>
        <taxon>Hyphomicrobiales</taxon>
        <taxon>Phyllobacteriaceae</taxon>
        <taxon>Mesorhizobium</taxon>
    </lineage>
</organism>
<dbReference type="EMBL" id="FNEE01000001">
    <property type="protein sequence ID" value="SDI17153.1"/>
    <property type="molecule type" value="Genomic_DNA"/>
</dbReference>
<evidence type="ECO:0000313" key="2">
    <source>
        <dbReference type="Proteomes" id="UP000198894"/>
    </source>
</evidence>